<reference evidence="5" key="1">
    <citation type="submission" date="2020-11" db="EMBL/GenBank/DDBJ databases">
        <authorList>
            <consortium name="DOE Joint Genome Institute"/>
            <person name="Ahrendt S."/>
            <person name="Riley R."/>
            <person name="Andreopoulos W."/>
            <person name="Labutti K."/>
            <person name="Pangilinan J."/>
            <person name="Ruiz-Duenas F.J."/>
            <person name="Barrasa J.M."/>
            <person name="Sanchez-Garcia M."/>
            <person name="Camarero S."/>
            <person name="Miyauchi S."/>
            <person name="Serrano A."/>
            <person name="Linde D."/>
            <person name="Babiker R."/>
            <person name="Drula E."/>
            <person name="Ayuso-Fernandez I."/>
            <person name="Pacheco R."/>
            <person name="Padilla G."/>
            <person name="Ferreira P."/>
            <person name="Barriuso J."/>
            <person name="Kellner H."/>
            <person name="Castanera R."/>
            <person name="Alfaro M."/>
            <person name="Ramirez L."/>
            <person name="Pisabarro A.G."/>
            <person name="Kuo A."/>
            <person name="Tritt A."/>
            <person name="Lipzen A."/>
            <person name="He G."/>
            <person name="Yan M."/>
            <person name="Ng V."/>
            <person name="Cullen D."/>
            <person name="Martin F."/>
            <person name="Rosso M.-N."/>
            <person name="Henrissat B."/>
            <person name="Hibbett D."/>
            <person name="Martinez A.T."/>
            <person name="Grigoriev I.V."/>
        </authorList>
    </citation>
    <scope>NUCLEOTIDE SEQUENCE</scope>
    <source>
        <strain evidence="5">AH 40177</strain>
    </source>
</reference>
<proteinExistence type="predicted"/>
<dbReference type="GO" id="GO:0003723">
    <property type="term" value="F:RNA binding"/>
    <property type="evidence" value="ECO:0007669"/>
    <property type="project" value="InterPro"/>
</dbReference>
<keyword evidence="2" id="KW-0963">Cytoplasm</keyword>
<dbReference type="InterPro" id="IPR003890">
    <property type="entry name" value="MIF4G-like_typ-3"/>
</dbReference>
<feature type="compositionally biased region" description="Acidic residues" evidence="3">
    <location>
        <begin position="923"/>
        <end position="936"/>
    </location>
</feature>
<feature type="region of interest" description="Disordered" evidence="3">
    <location>
        <begin position="401"/>
        <end position="473"/>
    </location>
</feature>
<dbReference type="GO" id="GO:0000184">
    <property type="term" value="P:nuclear-transcribed mRNA catabolic process, nonsense-mediated decay"/>
    <property type="evidence" value="ECO:0007669"/>
    <property type="project" value="InterPro"/>
</dbReference>
<dbReference type="Pfam" id="PF02854">
    <property type="entry name" value="MIF4G"/>
    <property type="match status" value="2"/>
</dbReference>
<dbReference type="GO" id="GO:0005737">
    <property type="term" value="C:cytoplasm"/>
    <property type="evidence" value="ECO:0007669"/>
    <property type="project" value="UniProtKB-SubCell"/>
</dbReference>
<feature type="domain" description="MIF4G" evidence="4">
    <location>
        <begin position="687"/>
        <end position="895"/>
    </location>
</feature>
<dbReference type="InterPro" id="IPR039762">
    <property type="entry name" value="Nmd2/UPF2"/>
</dbReference>
<dbReference type="AlphaFoldDB" id="A0A9P5PB63"/>
<accession>A0A9P5PB63</accession>
<dbReference type="PANTHER" id="PTHR12839">
    <property type="entry name" value="NONSENSE-MEDIATED MRNA DECAY PROTEIN 2 UP-FRAMESHIFT SUPPRESSOR 2"/>
    <property type="match status" value="1"/>
</dbReference>
<dbReference type="InterPro" id="IPR016024">
    <property type="entry name" value="ARM-type_fold"/>
</dbReference>
<keyword evidence="6" id="KW-1185">Reference proteome</keyword>
<comment type="subcellular location">
    <subcellularLocation>
        <location evidence="1">Cytoplasm</location>
    </subcellularLocation>
</comment>
<dbReference type="SMART" id="SM00543">
    <property type="entry name" value="MIF4G"/>
    <property type="match status" value="2"/>
</dbReference>
<evidence type="ECO:0000313" key="6">
    <source>
        <dbReference type="Proteomes" id="UP000772434"/>
    </source>
</evidence>
<evidence type="ECO:0000259" key="4">
    <source>
        <dbReference type="SMART" id="SM00543"/>
    </source>
</evidence>
<feature type="domain" description="MIF4G" evidence="4">
    <location>
        <begin position="478"/>
        <end position="672"/>
    </location>
</feature>
<dbReference type="Pfam" id="PF04050">
    <property type="entry name" value="Upf2"/>
    <property type="match status" value="1"/>
</dbReference>
<dbReference type="GO" id="GO:0035145">
    <property type="term" value="C:exon-exon junction complex"/>
    <property type="evidence" value="ECO:0007669"/>
    <property type="project" value="TreeGrafter"/>
</dbReference>
<evidence type="ECO:0000256" key="3">
    <source>
        <dbReference type="SAM" id="MobiDB-lite"/>
    </source>
</evidence>
<dbReference type="EMBL" id="JADNRY010000260">
    <property type="protein sequence ID" value="KAF9060101.1"/>
    <property type="molecule type" value="Genomic_DNA"/>
</dbReference>
<dbReference type="Proteomes" id="UP000772434">
    <property type="component" value="Unassembled WGS sequence"/>
</dbReference>
<gene>
    <name evidence="5" type="ORF">BDP27DRAFT_1495066</name>
</gene>
<dbReference type="OrthoDB" id="27832at2759"/>
<dbReference type="Gene3D" id="1.25.40.180">
    <property type="match status" value="3"/>
</dbReference>
<feature type="region of interest" description="Disordered" evidence="3">
    <location>
        <begin position="920"/>
        <end position="968"/>
    </location>
</feature>
<protein>
    <submittedName>
        <fullName evidence="5">ARM repeat-containing protein</fullName>
    </submittedName>
</protein>
<comment type="caution">
    <text evidence="5">The sequence shown here is derived from an EMBL/GenBank/DDBJ whole genome shotgun (WGS) entry which is preliminary data.</text>
</comment>
<dbReference type="PANTHER" id="PTHR12839:SF7">
    <property type="entry name" value="REGULATOR OF NONSENSE TRANSCRIPTS 2"/>
    <property type="match status" value="1"/>
</dbReference>
<evidence type="ECO:0000313" key="5">
    <source>
        <dbReference type="EMBL" id="KAF9060101.1"/>
    </source>
</evidence>
<feature type="compositionally biased region" description="Basic and acidic residues" evidence="3">
    <location>
        <begin position="403"/>
        <end position="430"/>
    </location>
</feature>
<organism evidence="5 6">
    <name type="scientific">Rhodocollybia butyracea</name>
    <dbReference type="NCBI Taxonomy" id="206335"/>
    <lineage>
        <taxon>Eukaryota</taxon>
        <taxon>Fungi</taxon>
        <taxon>Dikarya</taxon>
        <taxon>Basidiomycota</taxon>
        <taxon>Agaricomycotina</taxon>
        <taxon>Agaricomycetes</taxon>
        <taxon>Agaricomycetidae</taxon>
        <taxon>Agaricales</taxon>
        <taxon>Marasmiineae</taxon>
        <taxon>Omphalotaceae</taxon>
        <taxon>Rhodocollybia</taxon>
    </lineage>
</organism>
<name>A0A9P5PB63_9AGAR</name>
<dbReference type="FunFam" id="1.25.40.180:FF:000037">
    <property type="entry name" value="Nonsense-mediated mRNA decay factor (Upf2)"/>
    <property type="match status" value="1"/>
</dbReference>
<feature type="compositionally biased region" description="Acidic residues" evidence="3">
    <location>
        <begin position="945"/>
        <end position="963"/>
    </location>
</feature>
<sequence>MDQTTGSSKLDDERSRHEKRVALRQQNMNPATKGNFGKSSKLDSSLRRHTALIKRMRQSMASDNREQIIKDIDTLSLEKYLDEIVGASLDGIVRCKTERDVWSAVEILSALHRRFPATFTPNLVSSLASALSVPSRASLSSLTVEQRDKEDSSRVTRQRPVLRICSELALVGVVRDDPARSGGEWIMKALKEMLSNDPTLSSLPLLATFLKSYAYPFLGLAPSNTSKQISTESELGLLSATQMDAPPSITDEAEQLVEKDIRDRFKRMCEGYFDNVCKKLAIEHTRLQEQDRRNHEAYIRSGEIFEDRQQAYEKMTKGYEKLLANCQQLSELLCLPLPDLPNNSRKNDTLQIGVNNSNGFGGDDSEEIYHAGGKWEDEEERKFFEEVQDLKDFVPKSVIGLDDGEKTVDDKTSKAEQEQEEMRKLDEELQRLGGENGVEQEIPSSVDEEEDDAPTPTPGTPKASSPLASPLLAPQGPSQLLSALLTRLPDATNRTLIDQAAVDFAFLNSKAARKRLVKFLGQVPKNRTDLLPHYSRLVATLNPYMPDIGTELVAILDEEFRYLQRKKNVVKELSEVRMKNIVYLSNLTKFRVVPIHLILHIFKVCLDDFSGINIENLALLLEGCGRFLLRSDDTRERFGTMLELMRRKQSMQHIDQRQLLLLENAYYQCNPPERSPRQEKQRSDMELFIRHLIYDVLARKTIDKVFKLIRKLDWEDSVTRSILFKIFTKPWKIKFGNISLIAMLTYDLQRYQPAFAVAIVDQVLEDIRFGLERNVYRTNQRRMATAKYLGELYIYRLISSGIIFDTLWSMVTFGHPDGRPLPHQPCAIDMPDDFFRVRLVCVLLDTCGMCFDRGSQKKKLDNFLVFFQYYIHCKDPLPMDVDFMLSDSLEAVRPKLEMPKTIEDAAAAVDEMLTTAFQSIDLAGDDSGEDSGEDEDGDRRQDDDREKEEEGDEGEAETDEIPEEDRAPSPEQAIVLSASNNPQENLGPSEEADAEFAKEFAKMVTESSAESRKVDKKTAMALWDSSVLPPAVRKKRADEGEEEEEADESMMHFTVVTKRGTKHQAGHLRFFTSISRKLAVPAESPLAIHTRSAQLQDKVEQQQLKRLVLDYEQREEAEEMKALEARNRAGAIKIRYVG</sequence>
<evidence type="ECO:0000256" key="1">
    <source>
        <dbReference type="ARBA" id="ARBA00004496"/>
    </source>
</evidence>
<evidence type="ECO:0000256" key="2">
    <source>
        <dbReference type="ARBA" id="ARBA00022490"/>
    </source>
</evidence>
<feature type="compositionally biased region" description="Low complexity" evidence="3">
    <location>
        <begin position="463"/>
        <end position="473"/>
    </location>
</feature>
<dbReference type="InterPro" id="IPR007193">
    <property type="entry name" value="Upf2/Nmd2_C"/>
</dbReference>
<feature type="region of interest" description="Disordered" evidence="3">
    <location>
        <begin position="1"/>
        <end position="44"/>
    </location>
</feature>
<dbReference type="SUPFAM" id="SSF48371">
    <property type="entry name" value="ARM repeat"/>
    <property type="match status" value="2"/>
</dbReference>